<dbReference type="AlphaFoldDB" id="A0A0N5C6F3"/>
<organism evidence="1 2">
    <name type="scientific">Strongyloides papillosus</name>
    <name type="common">Intestinal threadworm</name>
    <dbReference type="NCBI Taxonomy" id="174720"/>
    <lineage>
        <taxon>Eukaryota</taxon>
        <taxon>Metazoa</taxon>
        <taxon>Ecdysozoa</taxon>
        <taxon>Nematoda</taxon>
        <taxon>Chromadorea</taxon>
        <taxon>Rhabditida</taxon>
        <taxon>Tylenchina</taxon>
        <taxon>Panagrolaimomorpha</taxon>
        <taxon>Strongyloidoidea</taxon>
        <taxon>Strongyloididae</taxon>
        <taxon>Strongyloides</taxon>
    </lineage>
</organism>
<evidence type="ECO:0000313" key="1">
    <source>
        <dbReference type="Proteomes" id="UP000046392"/>
    </source>
</evidence>
<dbReference type="WBParaSite" id="SPAL_0001352175.1">
    <property type="protein sequence ID" value="SPAL_0001352175.1"/>
    <property type="gene ID" value="SPAL_0001352175"/>
</dbReference>
<dbReference type="Proteomes" id="UP000046392">
    <property type="component" value="Unplaced"/>
</dbReference>
<proteinExistence type="predicted"/>
<reference evidence="2" key="1">
    <citation type="submission" date="2017-02" db="UniProtKB">
        <authorList>
            <consortium name="WormBaseParasite"/>
        </authorList>
    </citation>
    <scope>IDENTIFICATION</scope>
</reference>
<protein>
    <submittedName>
        <fullName evidence="2">Uncharacterized protein</fullName>
    </submittedName>
</protein>
<accession>A0A0N5C6F3</accession>
<evidence type="ECO:0000313" key="2">
    <source>
        <dbReference type="WBParaSite" id="SPAL_0001352175.1"/>
    </source>
</evidence>
<sequence length="85" mass="9516">MEDVGSALQKTWPSALAEQFNHNFYIPQVPSPNSGNGRRRGRITKTKISENSTKVTFIQTFSQSSSRVAYYLSSSVSFTLLIKLN</sequence>
<keyword evidence="1" id="KW-1185">Reference proteome</keyword>
<name>A0A0N5C6F3_STREA</name>